<name>A0A5J9WUJ8_9POAL</name>
<accession>A0A5J9WUJ8</accession>
<keyword evidence="2" id="KW-1185">Reference proteome</keyword>
<dbReference type="Gramene" id="TVU51475">
    <property type="protein sequence ID" value="TVU51475"/>
    <property type="gene ID" value="EJB05_02907"/>
</dbReference>
<reference evidence="1 2" key="1">
    <citation type="journal article" date="2019" name="Sci. Rep.">
        <title>A high-quality genome of Eragrostis curvula grass provides insights into Poaceae evolution and supports new strategies to enhance forage quality.</title>
        <authorList>
            <person name="Carballo J."/>
            <person name="Santos B.A.C.M."/>
            <person name="Zappacosta D."/>
            <person name="Garbus I."/>
            <person name="Selva J.P."/>
            <person name="Gallo C.A."/>
            <person name="Diaz A."/>
            <person name="Albertini E."/>
            <person name="Caccamo M."/>
            <person name="Echenique V."/>
        </authorList>
    </citation>
    <scope>NUCLEOTIDE SEQUENCE [LARGE SCALE GENOMIC DNA]</scope>
    <source>
        <strain evidence="2">cv. Victoria</strain>
        <tissue evidence="1">Leaf</tissue>
    </source>
</reference>
<evidence type="ECO:0000313" key="2">
    <source>
        <dbReference type="Proteomes" id="UP000324897"/>
    </source>
</evidence>
<comment type="caution">
    <text evidence="1">The sequence shown here is derived from an EMBL/GenBank/DDBJ whole genome shotgun (WGS) entry which is preliminary data.</text>
</comment>
<dbReference type="Proteomes" id="UP000324897">
    <property type="component" value="Chromosome 6"/>
</dbReference>
<evidence type="ECO:0000313" key="1">
    <source>
        <dbReference type="EMBL" id="TVU51475.1"/>
    </source>
</evidence>
<dbReference type="EMBL" id="RWGY01000002">
    <property type="protein sequence ID" value="TVU51475.1"/>
    <property type="molecule type" value="Genomic_DNA"/>
</dbReference>
<protein>
    <submittedName>
        <fullName evidence="1">Uncharacterized protein</fullName>
    </submittedName>
</protein>
<organism evidence="1 2">
    <name type="scientific">Eragrostis curvula</name>
    <name type="common">weeping love grass</name>
    <dbReference type="NCBI Taxonomy" id="38414"/>
    <lineage>
        <taxon>Eukaryota</taxon>
        <taxon>Viridiplantae</taxon>
        <taxon>Streptophyta</taxon>
        <taxon>Embryophyta</taxon>
        <taxon>Tracheophyta</taxon>
        <taxon>Spermatophyta</taxon>
        <taxon>Magnoliopsida</taxon>
        <taxon>Liliopsida</taxon>
        <taxon>Poales</taxon>
        <taxon>Poaceae</taxon>
        <taxon>PACMAD clade</taxon>
        <taxon>Chloridoideae</taxon>
        <taxon>Eragrostideae</taxon>
        <taxon>Eragrostidinae</taxon>
        <taxon>Eragrostis</taxon>
    </lineage>
</organism>
<dbReference type="AlphaFoldDB" id="A0A5J9WUJ8"/>
<gene>
    <name evidence="1" type="ORF">EJB05_02907</name>
</gene>
<feature type="non-terminal residue" evidence="1">
    <location>
        <position position="1"/>
    </location>
</feature>
<proteinExistence type="predicted"/>
<sequence>MISYSSLRFQPSSSCEFDTSKQEAAFNSRFPCGYTDPLPRSVRLLMKSGGDGSTKTPLMRFLRLGLGRHPSSIVQEVRVPVANEIGMVKMLFPMLPPGASL</sequence>